<dbReference type="CDD" id="cd18808">
    <property type="entry name" value="SF1_C_Upf1"/>
    <property type="match status" value="1"/>
</dbReference>
<name>A0A8H3QF03_9GLOM</name>
<dbReference type="GO" id="GO:0005524">
    <property type="term" value="F:ATP binding"/>
    <property type="evidence" value="ECO:0007669"/>
    <property type="project" value="UniProtKB-KW"/>
</dbReference>
<proteinExistence type="predicted"/>
<dbReference type="Pfam" id="PF13245">
    <property type="entry name" value="AAA_19"/>
    <property type="match status" value="1"/>
</dbReference>
<protein>
    <submittedName>
        <fullName evidence="6">AAA family ATPase</fullName>
    </submittedName>
</protein>
<evidence type="ECO:0000256" key="4">
    <source>
        <dbReference type="ARBA" id="ARBA00022840"/>
    </source>
</evidence>
<dbReference type="Gene3D" id="3.90.320.10">
    <property type="match status" value="1"/>
</dbReference>
<keyword evidence="4" id="KW-0067">ATP-binding</keyword>
<dbReference type="PANTHER" id="PTHR43788">
    <property type="entry name" value="DNA2/NAM7 HELICASE FAMILY MEMBER"/>
    <property type="match status" value="1"/>
</dbReference>
<dbReference type="AlphaFoldDB" id="A0A8H3QF03"/>
<dbReference type="OrthoDB" id="6513042at2759"/>
<comment type="caution">
    <text evidence="6">The sequence shown here is derived from an EMBL/GenBank/DDBJ whole genome shotgun (WGS) entry which is preliminary data.</text>
</comment>
<dbReference type="InterPro" id="IPR041679">
    <property type="entry name" value="DNA2/NAM7-like_C"/>
</dbReference>
<dbReference type="GO" id="GO:0016787">
    <property type="term" value="F:hydrolase activity"/>
    <property type="evidence" value="ECO:0007669"/>
    <property type="project" value="UniProtKB-KW"/>
</dbReference>
<dbReference type="InterPro" id="IPR047187">
    <property type="entry name" value="SF1_C_Upf1"/>
</dbReference>
<reference evidence="6" key="1">
    <citation type="submission" date="2019-10" db="EMBL/GenBank/DDBJ databases">
        <title>Conservation and host-specific expression of non-tandemly repeated heterogenous ribosome RNA gene in arbuscular mycorrhizal fungi.</title>
        <authorList>
            <person name="Maeda T."/>
            <person name="Kobayashi Y."/>
            <person name="Nakagawa T."/>
            <person name="Ezawa T."/>
            <person name="Yamaguchi K."/>
            <person name="Bino T."/>
            <person name="Nishimoto Y."/>
            <person name="Shigenobu S."/>
            <person name="Kawaguchi M."/>
        </authorList>
    </citation>
    <scope>NUCLEOTIDE SEQUENCE</scope>
    <source>
        <strain evidence="6">HR1</strain>
    </source>
</reference>
<dbReference type="InterPro" id="IPR011604">
    <property type="entry name" value="PDDEXK-like_dom_sf"/>
</dbReference>
<sequence length="1246" mass="143782">MPQGVPSISISDLSKYYQFNCEKLLHKIAFKEPLNCNTEKETPIYKNEKGPMDNLTLLEASKQRGNKFESDINDSLSNSIDCRNKSYKDVLKNAQVGQTFSQMKFNVPENFYDSVNIKNIIELKSFIPDFIEVIEEGGKKKLMVWDAKSSKSARISHQFQVASYVYLLDFVIQEFPDLTISHTIGIQLPNQPLQTFNIDLLLQRIEKFFREDLPRIITKEPSWNYNSRCRTCDFVNDCRNDCKNGAEGSISMIPYLSSENAESLKTFMSSRKDIVDIEDMVNFINKSKDIKESDNSTIKQIKRIVKYDKKSKTSPYLKAKRTKQAQFIGLPVANFPQETDHNLLITMSLDPYLSRPFGWGICLHTGDGKILESFKRAGAILKNEFQEKYISLMDEFVTTLAKCFEYLSQVKSHACIFVYSEREKTTIQEALLEIITMDDNTISYSLQHNAKRCLFNLFEEASLMSVTGSKDGDIMEIPDSKNEWREFPRLIILEQAIKKNIAIYEPGFYRLVDIWQQLVKPTLSNDQELLNSLEQHMSIDLDYIYNSWVSENSSKQIIQDIHLLRIMFGSAVIRAYYKLLKKSIVNIDSILIFNPPIFTFTEIKAFRNHYLGKLYFFKQFEAIIDCTKTRSTRIKDFTQDESMRGIQLKFKTESKNKILKFTVINNNKEGSLSEHNSFKRYILVEDNPAGILNAIKYSDMQFRKERNNMESAKGSNSLAIVCIHEVDNETIYLKGYTKNLRIKENEKYRLYDRYLDSNLDKVLTVLAEIDERSDDNQLMVTDLLKDPNAWGSSSASNEEQYKIKNATLSLESLHMSPSQKIISKELLKKSLQVVWGPPGSGKTHFLALFTTWYLNAFISKLTGANKKCVIGVTAFTKDAISNLLERISHERKDRQFDILNMVKNCEKNGISKTIKENGRSIVIGGTVWDWYKIRNIVKCDIMMIDEGSQLLVSDAIIAIECLNLKTGKLIVAGDHMQLGPIIKNPNSYPTFPCDHPLLFGSIQQCLMRRNNGSIIHDNSRNHDFGPHIKQLTENWRMNKEVNELFQNIYGKNYISKNPNLKLALDDEKLSHMRQKIEADVVEKIATSFFESLKVGKEQKLFIVTPYNRQLHEINSRLKCLKIKNLQINTVNKIQGQEADIVIACFGFFTLKDPMFMFNMNRWNTALSRAKSKLIIITTDKMLVPDDIEIFINKKLSGGLEFLHMVKNLVQSRGNQNSNIKGKRPRVDYDDDIVEWIIDGREKRLKK</sequence>
<organism evidence="6 7">
    <name type="scientific">Rhizophagus clarus</name>
    <dbReference type="NCBI Taxonomy" id="94130"/>
    <lineage>
        <taxon>Eukaryota</taxon>
        <taxon>Fungi</taxon>
        <taxon>Fungi incertae sedis</taxon>
        <taxon>Mucoromycota</taxon>
        <taxon>Glomeromycotina</taxon>
        <taxon>Glomeromycetes</taxon>
        <taxon>Glomerales</taxon>
        <taxon>Glomeraceae</taxon>
        <taxon>Rhizophagus</taxon>
    </lineage>
</organism>
<dbReference type="EMBL" id="BLAL01000030">
    <property type="protein sequence ID" value="GES77283.1"/>
    <property type="molecule type" value="Genomic_DNA"/>
</dbReference>
<evidence type="ECO:0000259" key="5">
    <source>
        <dbReference type="Pfam" id="PF13087"/>
    </source>
</evidence>
<dbReference type="Pfam" id="PF13087">
    <property type="entry name" value="AAA_12"/>
    <property type="match status" value="1"/>
</dbReference>
<keyword evidence="1" id="KW-0547">Nucleotide-binding</keyword>
<dbReference type="InterPro" id="IPR050534">
    <property type="entry name" value="Coronavir_polyprotein_1ab"/>
</dbReference>
<evidence type="ECO:0000256" key="3">
    <source>
        <dbReference type="ARBA" id="ARBA00022806"/>
    </source>
</evidence>
<evidence type="ECO:0000313" key="6">
    <source>
        <dbReference type="EMBL" id="GES77283.1"/>
    </source>
</evidence>
<keyword evidence="3" id="KW-0347">Helicase</keyword>
<evidence type="ECO:0000313" key="7">
    <source>
        <dbReference type="Proteomes" id="UP000615446"/>
    </source>
</evidence>
<dbReference type="PANTHER" id="PTHR43788:SF8">
    <property type="entry name" value="DNA-BINDING PROTEIN SMUBP-2"/>
    <property type="match status" value="1"/>
</dbReference>
<dbReference type="GO" id="GO:0043139">
    <property type="term" value="F:5'-3' DNA helicase activity"/>
    <property type="evidence" value="ECO:0007669"/>
    <property type="project" value="TreeGrafter"/>
</dbReference>
<gene>
    <name evidence="6" type="ORF">RCL2_000466700</name>
</gene>
<accession>A0A8H3QF03</accession>
<dbReference type="SUPFAM" id="SSF52540">
    <property type="entry name" value="P-loop containing nucleoside triphosphate hydrolases"/>
    <property type="match status" value="1"/>
</dbReference>
<feature type="domain" description="DNA2/NAM7 helicase-like C-terminal" evidence="5">
    <location>
        <begin position="1070"/>
        <end position="1178"/>
    </location>
</feature>
<keyword evidence="2" id="KW-0378">Hydrolase</keyword>
<dbReference type="Gene3D" id="3.40.50.300">
    <property type="entry name" value="P-loop containing nucleotide triphosphate hydrolases"/>
    <property type="match status" value="2"/>
</dbReference>
<dbReference type="InterPro" id="IPR027417">
    <property type="entry name" value="P-loop_NTPase"/>
</dbReference>
<evidence type="ECO:0000256" key="2">
    <source>
        <dbReference type="ARBA" id="ARBA00022801"/>
    </source>
</evidence>
<evidence type="ECO:0000256" key="1">
    <source>
        <dbReference type="ARBA" id="ARBA00022741"/>
    </source>
</evidence>
<dbReference type="Proteomes" id="UP000615446">
    <property type="component" value="Unassembled WGS sequence"/>
</dbReference>